<dbReference type="RefSeq" id="WP_378224840.1">
    <property type="nucleotide sequence ID" value="NZ_JBHRTK010000030.1"/>
</dbReference>
<dbReference type="Proteomes" id="UP001595583">
    <property type="component" value="Unassembled WGS sequence"/>
</dbReference>
<name>A0ABV7KEY7_9HYPH</name>
<comment type="caution">
    <text evidence="1">The sequence shown here is derived from an EMBL/GenBank/DDBJ whole genome shotgun (WGS) entry which is preliminary data.</text>
</comment>
<proteinExistence type="predicted"/>
<organism evidence="1 2">
    <name type="scientific">Aquamicrobium soli</name>
    <dbReference type="NCBI Taxonomy" id="1811518"/>
    <lineage>
        <taxon>Bacteria</taxon>
        <taxon>Pseudomonadati</taxon>
        <taxon>Pseudomonadota</taxon>
        <taxon>Alphaproteobacteria</taxon>
        <taxon>Hyphomicrobiales</taxon>
        <taxon>Phyllobacteriaceae</taxon>
        <taxon>Aquamicrobium</taxon>
    </lineage>
</organism>
<keyword evidence="2" id="KW-1185">Reference proteome</keyword>
<dbReference type="EMBL" id="JBHRTK010000030">
    <property type="protein sequence ID" value="MFC3208908.1"/>
    <property type="molecule type" value="Genomic_DNA"/>
</dbReference>
<sequence>MTHHVLLCKKWTARTLSEFAKVAGNLSQAAVRQPVENFAPDRRFPSKPAMRDKLVQNARLAAASGI</sequence>
<gene>
    <name evidence="1" type="ORF">ACFOHJ_22020</name>
</gene>
<evidence type="ECO:0000313" key="1">
    <source>
        <dbReference type="EMBL" id="MFC3208908.1"/>
    </source>
</evidence>
<protein>
    <submittedName>
        <fullName evidence="1">Uncharacterized protein</fullName>
    </submittedName>
</protein>
<accession>A0ABV7KEY7</accession>
<reference evidence="2" key="1">
    <citation type="journal article" date="2019" name="Int. J. Syst. Evol. Microbiol.">
        <title>The Global Catalogue of Microorganisms (GCM) 10K type strain sequencing project: providing services to taxonomists for standard genome sequencing and annotation.</title>
        <authorList>
            <consortium name="The Broad Institute Genomics Platform"/>
            <consortium name="The Broad Institute Genome Sequencing Center for Infectious Disease"/>
            <person name="Wu L."/>
            <person name="Ma J."/>
        </authorList>
    </citation>
    <scope>NUCLEOTIDE SEQUENCE [LARGE SCALE GENOMIC DNA]</scope>
    <source>
        <strain evidence="2">KCTC 52165</strain>
    </source>
</reference>
<evidence type="ECO:0000313" key="2">
    <source>
        <dbReference type="Proteomes" id="UP001595583"/>
    </source>
</evidence>